<dbReference type="Pfam" id="PF03015">
    <property type="entry name" value="Sterile"/>
    <property type="match status" value="1"/>
</dbReference>
<dbReference type="CDD" id="cd05236">
    <property type="entry name" value="FAR-N_SDR_e"/>
    <property type="match status" value="1"/>
</dbReference>
<dbReference type="GO" id="GO:0080019">
    <property type="term" value="F:alcohol-forming very long-chain fatty acyl-CoA reductase activity"/>
    <property type="evidence" value="ECO:0007669"/>
    <property type="project" value="InterPro"/>
</dbReference>
<dbReference type="InterPro" id="IPR013120">
    <property type="entry name" value="FAR_NAD-bd"/>
</dbReference>
<dbReference type="GO" id="GO:0016020">
    <property type="term" value="C:membrane"/>
    <property type="evidence" value="ECO:0007669"/>
    <property type="project" value="UniProtKB-SubCell"/>
</dbReference>
<dbReference type="PANTHER" id="PTHR11011">
    <property type="entry name" value="MALE STERILITY PROTEIN 2-RELATED"/>
    <property type="match status" value="1"/>
</dbReference>
<dbReference type="GO" id="GO:0035336">
    <property type="term" value="P:long-chain fatty-acyl-CoA metabolic process"/>
    <property type="evidence" value="ECO:0007669"/>
    <property type="project" value="TreeGrafter"/>
</dbReference>
<dbReference type="FunFam" id="3.40.50.720:FF:000143">
    <property type="entry name" value="Fatty acyl-CoA reductase"/>
    <property type="match status" value="1"/>
</dbReference>
<keyword evidence="7 10" id="KW-0443">Lipid metabolism</keyword>
<dbReference type="InterPro" id="IPR026055">
    <property type="entry name" value="FAR"/>
</dbReference>
<dbReference type="OrthoDB" id="429813at2759"/>
<dbReference type="EC" id="1.2.1.84" evidence="10"/>
<evidence type="ECO:0000259" key="11">
    <source>
        <dbReference type="Pfam" id="PF03015"/>
    </source>
</evidence>
<dbReference type="Gene3D" id="3.40.50.720">
    <property type="entry name" value="NAD(P)-binding Rossmann-like Domain"/>
    <property type="match status" value="1"/>
</dbReference>
<dbReference type="CDD" id="cd09071">
    <property type="entry name" value="FAR_C"/>
    <property type="match status" value="1"/>
</dbReference>
<dbReference type="EnsemblMetazoa" id="XM_001948283.4">
    <property type="protein sequence ID" value="XP_001948318.2"/>
    <property type="gene ID" value="LOC100168713"/>
</dbReference>
<dbReference type="AlphaFoldDB" id="A0A8R1W3J1"/>
<feature type="domain" description="Thioester reductase (TE)" evidence="12">
    <location>
        <begin position="36"/>
        <end position="307"/>
    </location>
</feature>
<evidence type="ECO:0000256" key="10">
    <source>
        <dbReference type="RuleBase" id="RU363097"/>
    </source>
</evidence>
<evidence type="ECO:0000256" key="9">
    <source>
        <dbReference type="ARBA" id="ARBA00052530"/>
    </source>
</evidence>
<dbReference type="GeneID" id="100168713"/>
<feature type="transmembrane region" description="Helical" evidence="10">
    <location>
        <begin position="508"/>
        <end position="527"/>
    </location>
</feature>
<comment type="catalytic activity">
    <reaction evidence="9 10">
        <text>a long-chain fatty acyl-CoA + 2 NADPH + 2 H(+) = a long-chain primary fatty alcohol + 2 NADP(+) + CoA</text>
        <dbReference type="Rhea" id="RHEA:52716"/>
        <dbReference type="ChEBI" id="CHEBI:15378"/>
        <dbReference type="ChEBI" id="CHEBI:57287"/>
        <dbReference type="ChEBI" id="CHEBI:57783"/>
        <dbReference type="ChEBI" id="CHEBI:58349"/>
        <dbReference type="ChEBI" id="CHEBI:77396"/>
        <dbReference type="ChEBI" id="CHEBI:83139"/>
        <dbReference type="EC" id="1.2.1.84"/>
    </reaction>
</comment>
<dbReference type="InterPro" id="IPR036291">
    <property type="entry name" value="NAD(P)-bd_dom_sf"/>
</dbReference>
<keyword evidence="3 10" id="KW-0444">Lipid biosynthesis</keyword>
<evidence type="ECO:0000256" key="2">
    <source>
        <dbReference type="ARBA" id="ARBA00005928"/>
    </source>
</evidence>
<evidence type="ECO:0000256" key="7">
    <source>
        <dbReference type="ARBA" id="ARBA00023098"/>
    </source>
</evidence>
<dbReference type="SUPFAM" id="SSF51735">
    <property type="entry name" value="NAD(P)-binding Rossmann-fold domains"/>
    <property type="match status" value="1"/>
</dbReference>
<evidence type="ECO:0000256" key="5">
    <source>
        <dbReference type="ARBA" id="ARBA00022857"/>
    </source>
</evidence>
<evidence type="ECO:0000259" key="12">
    <source>
        <dbReference type="Pfam" id="PF07993"/>
    </source>
</evidence>
<dbReference type="KEGG" id="api:100168713"/>
<evidence type="ECO:0000313" key="14">
    <source>
        <dbReference type="Proteomes" id="UP000007819"/>
    </source>
</evidence>
<accession>A0A8R1W3J1</accession>
<comment type="function">
    <text evidence="10">Catalyzes the reduction of fatty acyl-CoA to fatty alcohols.</text>
</comment>
<dbReference type="PANTHER" id="PTHR11011:SF60">
    <property type="entry name" value="FATTY ACYL-COA REDUCTASE-RELATED"/>
    <property type="match status" value="1"/>
</dbReference>
<evidence type="ECO:0000256" key="6">
    <source>
        <dbReference type="ARBA" id="ARBA00022989"/>
    </source>
</evidence>
<evidence type="ECO:0000256" key="4">
    <source>
        <dbReference type="ARBA" id="ARBA00022692"/>
    </source>
</evidence>
<keyword evidence="8 10" id="KW-0472">Membrane</keyword>
<sequence>MPADIAVMDKLDSKTRSTAHDLSEIQSFYNGTTVFLTGATGFVGNLILEKLIRTCSGVKKIYVLIREKKGKTTEERFKELFDDPVFELMKKEQPNYLEKITAVIGDCCLPNLGIQEQYRTIMKNEVNIVIHSAATVRFDEHLRKAVNINIIALQDMLKMSQGMRDLKAFVHISTAYSNCAGRKVVDEMFYKPPISGDNLFQLVNSLDDDYIDKITPSLLKEWPNTYAMTKAIAEGEIAEYGKGLPIGVIRPSMIVATDNEPVQGWINNIYGPTGVVAATGVGLMRCMCADPDQIADIVPGDFVSNAVVASAWDIHNQWKEHKNSNCEVEVNGLKKEQFVPPIYNVVSSSSNPLTWGEFSAFNKNYGCHTPSVKAIWPFMLRLSKNKYEYTILCFLLHTLPALIIDSLAKLTGRKPQLLDGYKKMHKFSEVIAYFALQSWTFHDNNTKSLIKKLSKLDRPLFRFDVTKLDWNEYFKKHVVGIRLYILKDPMDTVPEALRRNTKLYMIHYTLMSFLVALLMLVVLWTVFTIRLGNSNLCFVLNGNYNNCI</sequence>
<evidence type="ECO:0000256" key="8">
    <source>
        <dbReference type="ARBA" id="ARBA00023136"/>
    </source>
</evidence>
<keyword evidence="14" id="KW-1185">Reference proteome</keyword>
<dbReference type="Pfam" id="PF07993">
    <property type="entry name" value="NAD_binding_4"/>
    <property type="match status" value="1"/>
</dbReference>
<proteinExistence type="inferred from homology"/>
<dbReference type="Proteomes" id="UP000007819">
    <property type="component" value="Chromosome A1"/>
</dbReference>
<name>A0A8R1W3J1_ACYPI</name>
<reference evidence="13" key="2">
    <citation type="submission" date="2022-06" db="UniProtKB">
        <authorList>
            <consortium name="EnsemblMetazoa"/>
        </authorList>
    </citation>
    <scope>IDENTIFICATION</scope>
</reference>
<dbReference type="GO" id="GO:0102965">
    <property type="term" value="F:alcohol-forming long-chain fatty acyl-CoA reductase activity"/>
    <property type="evidence" value="ECO:0007669"/>
    <property type="project" value="UniProtKB-EC"/>
</dbReference>
<dbReference type="InterPro" id="IPR033640">
    <property type="entry name" value="FAR_C"/>
</dbReference>
<keyword evidence="6 10" id="KW-1133">Transmembrane helix</keyword>
<evidence type="ECO:0000313" key="13">
    <source>
        <dbReference type="EnsemblMetazoa" id="XP_001948318.2"/>
    </source>
</evidence>
<keyword evidence="10" id="KW-0560">Oxidoreductase</keyword>
<reference evidence="14" key="1">
    <citation type="submission" date="2010-06" db="EMBL/GenBank/DDBJ databases">
        <authorList>
            <person name="Jiang H."/>
            <person name="Abraham K."/>
            <person name="Ali S."/>
            <person name="Alsbrooks S.L."/>
            <person name="Anim B.N."/>
            <person name="Anosike U.S."/>
            <person name="Attaway T."/>
            <person name="Bandaranaike D.P."/>
            <person name="Battles P.K."/>
            <person name="Bell S.N."/>
            <person name="Bell A.V."/>
            <person name="Beltran B."/>
            <person name="Bickham C."/>
            <person name="Bustamante Y."/>
            <person name="Caleb T."/>
            <person name="Canada A."/>
            <person name="Cardenas V."/>
            <person name="Carter K."/>
            <person name="Chacko J."/>
            <person name="Chandrabose M.N."/>
            <person name="Chavez D."/>
            <person name="Chavez A."/>
            <person name="Chen L."/>
            <person name="Chu H.-S."/>
            <person name="Claassen K.J."/>
            <person name="Cockrell R."/>
            <person name="Collins M."/>
            <person name="Cooper J.A."/>
            <person name="Cree A."/>
            <person name="Curry S.M."/>
            <person name="Da Y."/>
            <person name="Dao M.D."/>
            <person name="Das B."/>
            <person name="Davila M.-L."/>
            <person name="Davy-Carroll L."/>
            <person name="Denson S."/>
            <person name="Dinh H."/>
            <person name="Ebong V.E."/>
            <person name="Edwards J.R."/>
            <person name="Egan A."/>
            <person name="El-Daye J."/>
            <person name="Escobedo L."/>
            <person name="Fernandez S."/>
            <person name="Fernando P.R."/>
            <person name="Flagg N."/>
            <person name="Forbes L.D."/>
            <person name="Fowler R.G."/>
            <person name="Fu Q."/>
            <person name="Gabisi R.A."/>
            <person name="Ganer J."/>
            <person name="Garbino Pronczuk A."/>
            <person name="Garcia R.M."/>
            <person name="Garner T."/>
            <person name="Garrett T.E."/>
            <person name="Gonzalez D.A."/>
            <person name="Hamid H."/>
            <person name="Hawkins E.S."/>
            <person name="Hirani K."/>
            <person name="Hogues M.E."/>
            <person name="Hollins B."/>
            <person name="Hsiao C.-H."/>
            <person name="Jabil R."/>
            <person name="James M.L."/>
            <person name="Jhangiani S.N."/>
            <person name="Johnson B."/>
            <person name="Johnson Q."/>
            <person name="Joshi V."/>
            <person name="Kalu J.B."/>
            <person name="Kam C."/>
            <person name="Kashfia A."/>
            <person name="Keebler J."/>
            <person name="Kisamo H."/>
            <person name="Kovar C.L."/>
            <person name="Lago L.A."/>
            <person name="Lai C.-Y."/>
            <person name="Laidlaw J."/>
            <person name="Lara F."/>
            <person name="Le T.-K."/>
            <person name="Lee S.L."/>
            <person name="Legall F.H."/>
            <person name="Lemon S.J."/>
            <person name="Lewis L.R."/>
            <person name="Li B."/>
            <person name="Liu Y."/>
            <person name="Liu Y.-S."/>
            <person name="Lopez J."/>
            <person name="Lozado R.J."/>
            <person name="Lu J."/>
            <person name="Madu R.C."/>
            <person name="Maheshwari M."/>
            <person name="Maheshwari R."/>
            <person name="Malloy K."/>
            <person name="Martinez E."/>
            <person name="Mathew T."/>
            <person name="Mercado I.C."/>
            <person name="Mercado C."/>
            <person name="Meyer B."/>
            <person name="Montgomery K."/>
            <person name="Morgan M.B."/>
            <person name="Munidasa M."/>
            <person name="Nazareth L.V."/>
            <person name="Nelson J."/>
            <person name="Ng B.M."/>
            <person name="Nguyen N.B."/>
            <person name="Nguyen P.Q."/>
            <person name="Nguyen T."/>
            <person name="Obregon M."/>
            <person name="Okwuonu G.O."/>
            <person name="Onwere C.G."/>
            <person name="Orozco G."/>
            <person name="Parra A."/>
            <person name="Patel S."/>
            <person name="Patil S."/>
            <person name="Perez A."/>
            <person name="Perez Y."/>
            <person name="Pham C."/>
            <person name="Primus E.L."/>
            <person name="Pu L.-L."/>
            <person name="Puazo M."/>
            <person name="Qin X."/>
            <person name="Quiroz J.B."/>
            <person name="Reese J."/>
            <person name="Richards S."/>
            <person name="Rives C.M."/>
            <person name="Robberts R."/>
            <person name="Ruiz S.J."/>
            <person name="Ruiz M.J."/>
            <person name="Santibanez J."/>
            <person name="Schneider B.W."/>
            <person name="Sisson I."/>
            <person name="Smith M."/>
            <person name="Sodergren E."/>
            <person name="Song X.-Z."/>
            <person name="Song B.B."/>
            <person name="Summersgill H."/>
            <person name="Thelus R."/>
            <person name="Thornton R.D."/>
            <person name="Trejos Z.Y."/>
            <person name="Usmani K."/>
            <person name="Vattathil S."/>
            <person name="Villasana D."/>
            <person name="Walker D.L."/>
            <person name="Wang S."/>
            <person name="Wang K."/>
            <person name="White C.S."/>
            <person name="Williams A.C."/>
            <person name="Williamson J."/>
            <person name="Wilson K."/>
            <person name="Woghiren I.O."/>
            <person name="Woodworth J.R."/>
            <person name="Worley K.C."/>
            <person name="Wright R.A."/>
            <person name="Wu W."/>
            <person name="Young L."/>
            <person name="Zhang L."/>
            <person name="Zhang J."/>
            <person name="Zhu Y."/>
            <person name="Muzny D.M."/>
            <person name="Weinstock G."/>
            <person name="Gibbs R.A."/>
        </authorList>
    </citation>
    <scope>NUCLEOTIDE SEQUENCE [LARGE SCALE GENOMIC DNA]</scope>
    <source>
        <strain evidence="14">LSR1</strain>
    </source>
</reference>
<evidence type="ECO:0000256" key="1">
    <source>
        <dbReference type="ARBA" id="ARBA00004141"/>
    </source>
</evidence>
<dbReference type="RefSeq" id="XP_001948318.2">
    <property type="nucleotide sequence ID" value="XM_001948283.4"/>
</dbReference>
<comment type="similarity">
    <text evidence="2 10">Belongs to the fatty acyl-CoA reductase family.</text>
</comment>
<protein>
    <recommendedName>
        <fullName evidence="10">Fatty acyl-CoA reductase</fullName>
        <ecNumber evidence="10">1.2.1.84</ecNumber>
    </recommendedName>
</protein>
<organism evidence="13 14">
    <name type="scientific">Acyrthosiphon pisum</name>
    <name type="common">Pea aphid</name>
    <dbReference type="NCBI Taxonomy" id="7029"/>
    <lineage>
        <taxon>Eukaryota</taxon>
        <taxon>Metazoa</taxon>
        <taxon>Ecdysozoa</taxon>
        <taxon>Arthropoda</taxon>
        <taxon>Hexapoda</taxon>
        <taxon>Insecta</taxon>
        <taxon>Pterygota</taxon>
        <taxon>Neoptera</taxon>
        <taxon>Paraneoptera</taxon>
        <taxon>Hemiptera</taxon>
        <taxon>Sternorrhyncha</taxon>
        <taxon>Aphidomorpha</taxon>
        <taxon>Aphidoidea</taxon>
        <taxon>Aphididae</taxon>
        <taxon>Macrosiphini</taxon>
        <taxon>Acyrthosiphon</taxon>
    </lineage>
</organism>
<evidence type="ECO:0000256" key="3">
    <source>
        <dbReference type="ARBA" id="ARBA00022516"/>
    </source>
</evidence>
<keyword evidence="5 10" id="KW-0521">NADP</keyword>
<dbReference type="GO" id="GO:0005777">
    <property type="term" value="C:peroxisome"/>
    <property type="evidence" value="ECO:0007669"/>
    <property type="project" value="TreeGrafter"/>
</dbReference>
<feature type="domain" description="Fatty acyl-CoA reductase C-terminal" evidence="11">
    <location>
        <begin position="396"/>
        <end position="488"/>
    </location>
</feature>
<comment type="subcellular location">
    <subcellularLocation>
        <location evidence="1">Membrane</location>
        <topology evidence="1">Multi-pass membrane protein</topology>
    </subcellularLocation>
</comment>
<keyword evidence="4 10" id="KW-0812">Transmembrane</keyword>